<evidence type="ECO:0000313" key="1">
    <source>
        <dbReference type="EMBL" id="QJA58132.1"/>
    </source>
</evidence>
<dbReference type="EMBL" id="MT141310">
    <property type="protein sequence ID" value="QJA58132.1"/>
    <property type="molecule type" value="Genomic_DNA"/>
</dbReference>
<accession>A0A6M3INN9</accession>
<gene>
    <name evidence="1" type="ORF">MM415B01497_0002</name>
</gene>
<sequence>MANQDHPHGLRPIRMLNSGPIPKNRYRAGTTTAIFQGDMVAMTGDGNVIRVAVTTGSADCVGVAANYKAAGSAAGTEVWVYDDPDTVFEIQSDGTTDTGFVTHIGAVAALINAAGSTTTGQSVLEIDASSITSTGTAVSNPIKIIDVYKGVDNDPDLAHQRMEVLITRHLYRERSGSV</sequence>
<reference evidence="1" key="1">
    <citation type="submission" date="2020-03" db="EMBL/GenBank/DDBJ databases">
        <title>The deep terrestrial virosphere.</title>
        <authorList>
            <person name="Holmfeldt K."/>
            <person name="Nilsson E."/>
            <person name="Simone D."/>
            <person name="Lopez-Fernandez M."/>
            <person name="Wu X."/>
            <person name="de Brujin I."/>
            <person name="Lundin D."/>
            <person name="Andersson A."/>
            <person name="Bertilsson S."/>
            <person name="Dopson M."/>
        </authorList>
    </citation>
    <scope>NUCLEOTIDE SEQUENCE</scope>
    <source>
        <strain evidence="1">MM415B01497</strain>
    </source>
</reference>
<organism evidence="1">
    <name type="scientific">viral metagenome</name>
    <dbReference type="NCBI Taxonomy" id="1070528"/>
    <lineage>
        <taxon>unclassified sequences</taxon>
        <taxon>metagenomes</taxon>
        <taxon>organismal metagenomes</taxon>
    </lineage>
</organism>
<dbReference type="AlphaFoldDB" id="A0A6M3INN9"/>
<proteinExistence type="predicted"/>
<name>A0A6M3INN9_9ZZZZ</name>
<protein>
    <submittedName>
        <fullName evidence="1">Putative structural protein</fullName>
    </submittedName>
</protein>